<evidence type="ECO:0000313" key="3">
    <source>
        <dbReference type="Proteomes" id="UP000266482"/>
    </source>
</evidence>
<dbReference type="RefSeq" id="WP_119598037.1">
    <property type="nucleotide sequence ID" value="NZ_QXQA01000002.1"/>
</dbReference>
<name>A0A3A1VG17_9BACL</name>
<organism evidence="2 3">
    <name type="scientific">Paenibacillus nanensis</name>
    <dbReference type="NCBI Taxonomy" id="393251"/>
    <lineage>
        <taxon>Bacteria</taxon>
        <taxon>Bacillati</taxon>
        <taxon>Bacillota</taxon>
        <taxon>Bacilli</taxon>
        <taxon>Bacillales</taxon>
        <taxon>Paenibacillaceae</taxon>
        <taxon>Paenibacillus</taxon>
    </lineage>
</organism>
<keyword evidence="1" id="KW-0472">Membrane</keyword>
<dbReference type="OrthoDB" id="2663636at2"/>
<keyword evidence="1" id="KW-1133">Transmembrane helix</keyword>
<dbReference type="Proteomes" id="UP000266482">
    <property type="component" value="Unassembled WGS sequence"/>
</dbReference>
<gene>
    <name evidence="2" type="ORF">D3P08_03345</name>
</gene>
<comment type="caution">
    <text evidence="2">The sequence shown here is derived from an EMBL/GenBank/DDBJ whole genome shotgun (WGS) entry which is preliminary data.</text>
</comment>
<sequence>MKRTLIGSVAFLSGILIALAILISAAQYVPEINTWRGSKLWFAIFGAIDMESEQSLFLGVPFTAGLLLIVLGSIILAIEYFKKD</sequence>
<dbReference type="EMBL" id="QXQA01000002">
    <property type="protein sequence ID" value="RIX59205.1"/>
    <property type="molecule type" value="Genomic_DNA"/>
</dbReference>
<keyword evidence="1" id="KW-0812">Transmembrane</keyword>
<evidence type="ECO:0000313" key="2">
    <source>
        <dbReference type="EMBL" id="RIX59205.1"/>
    </source>
</evidence>
<keyword evidence="3" id="KW-1185">Reference proteome</keyword>
<reference evidence="2 3" key="1">
    <citation type="submission" date="2018-09" db="EMBL/GenBank/DDBJ databases">
        <title>Paenibacillus aracenensis nov. sp. isolated from a cave in southern Spain.</title>
        <authorList>
            <person name="Jurado V."/>
            <person name="Gutierrez-Patricio S."/>
            <person name="Gonzalez-Pimentel J.L."/>
            <person name="Miller A.Z."/>
            <person name="Laiz L."/>
            <person name="Saiz-Jimenez C."/>
        </authorList>
    </citation>
    <scope>NUCLEOTIDE SEQUENCE [LARGE SCALE GENOMIC DNA]</scope>
    <source>
        <strain evidence="2 3">DSM 22867</strain>
    </source>
</reference>
<evidence type="ECO:0000256" key="1">
    <source>
        <dbReference type="SAM" id="Phobius"/>
    </source>
</evidence>
<protein>
    <submittedName>
        <fullName evidence="2">Uncharacterized protein</fullName>
    </submittedName>
</protein>
<feature type="transmembrane region" description="Helical" evidence="1">
    <location>
        <begin position="56"/>
        <end position="78"/>
    </location>
</feature>
<dbReference type="AlphaFoldDB" id="A0A3A1VG17"/>
<accession>A0A3A1VG17</accession>
<proteinExistence type="predicted"/>